<reference evidence="1" key="1">
    <citation type="journal article" date="2021" name="Proc. Natl. Acad. Sci. U.S.A.">
        <title>A Catalog of Tens of Thousands of Viruses from Human Metagenomes Reveals Hidden Associations with Chronic Diseases.</title>
        <authorList>
            <person name="Tisza M.J."/>
            <person name="Buck C.B."/>
        </authorList>
    </citation>
    <scope>NUCLEOTIDE SEQUENCE</scope>
    <source>
        <strain evidence="1">CtM6i4</strain>
    </source>
</reference>
<name>A0A8S5T2Z8_9CAUD</name>
<evidence type="ECO:0000313" key="1">
    <source>
        <dbReference type="EMBL" id="DAF57622.1"/>
    </source>
</evidence>
<organism evidence="1">
    <name type="scientific">Siphoviridae sp. ctM6i4</name>
    <dbReference type="NCBI Taxonomy" id="2827852"/>
    <lineage>
        <taxon>Viruses</taxon>
        <taxon>Duplodnaviria</taxon>
        <taxon>Heunggongvirae</taxon>
        <taxon>Uroviricota</taxon>
        <taxon>Caudoviricetes</taxon>
    </lineage>
</organism>
<dbReference type="EMBL" id="BK032735">
    <property type="protein sequence ID" value="DAF57622.1"/>
    <property type="molecule type" value="Genomic_DNA"/>
</dbReference>
<protein>
    <submittedName>
        <fullName evidence="1">Uncharacterized protein</fullName>
    </submittedName>
</protein>
<proteinExistence type="predicted"/>
<sequence>MKAKIQLPACYKKEAEAYIAKLEAESIAKVHEEVMKERQDIALRSLYLCLLACYQVGLKPSTLVKIQNAMSGPVTEKYSSYRVDQLADTWAQVTLQNIGVDVAETEEQL</sequence>
<accession>A0A8S5T2Z8</accession>